<reference evidence="1 2" key="1">
    <citation type="submission" date="2013-08" db="EMBL/GenBank/DDBJ databases">
        <authorList>
            <person name="Weinstock G."/>
            <person name="Sodergren E."/>
            <person name="Wylie T."/>
            <person name="Fulton L."/>
            <person name="Fulton R."/>
            <person name="Fronick C."/>
            <person name="O'Laughlin M."/>
            <person name="Godfrey J."/>
            <person name="Miner T."/>
            <person name="Herter B."/>
            <person name="Appelbaum E."/>
            <person name="Cordes M."/>
            <person name="Lek S."/>
            <person name="Wollam A."/>
            <person name="Pepin K.H."/>
            <person name="Palsikar V.B."/>
            <person name="Mitreva M."/>
            <person name="Wilson R.K."/>
        </authorList>
    </citation>
    <scope>NUCLEOTIDE SEQUENCE [LARGE SCALE GENOMIC DNA]</scope>
    <source>
        <strain evidence="1 2">ATCC 700332</strain>
    </source>
</reference>
<dbReference type="RefSeq" id="WP_021687555.1">
    <property type="nucleotide sequence ID" value="NZ_KI260567.1"/>
</dbReference>
<name>A0ABN0NY34_TRELE</name>
<proteinExistence type="predicted"/>
<organism evidence="1 2">
    <name type="scientific">Treponema lecithinolyticum ATCC 700332</name>
    <dbReference type="NCBI Taxonomy" id="1321815"/>
    <lineage>
        <taxon>Bacteria</taxon>
        <taxon>Pseudomonadati</taxon>
        <taxon>Spirochaetota</taxon>
        <taxon>Spirochaetia</taxon>
        <taxon>Spirochaetales</taxon>
        <taxon>Treponemataceae</taxon>
        <taxon>Treponema</taxon>
    </lineage>
</organism>
<accession>A0ABN0NY34</accession>
<evidence type="ECO:0000313" key="1">
    <source>
        <dbReference type="EMBL" id="ERJ92592.1"/>
    </source>
</evidence>
<dbReference type="EMBL" id="AWVH01000033">
    <property type="protein sequence ID" value="ERJ92592.1"/>
    <property type="molecule type" value="Genomic_DNA"/>
</dbReference>
<keyword evidence="2" id="KW-1185">Reference proteome</keyword>
<evidence type="ECO:0008006" key="3">
    <source>
        <dbReference type="Google" id="ProtNLM"/>
    </source>
</evidence>
<gene>
    <name evidence="1" type="ORF">HMPREF9193_01349</name>
</gene>
<evidence type="ECO:0000313" key="2">
    <source>
        <dbReference type="Proteomes" id="UP000016649"/>
    </source>
</evidence>
<comment type="caution">
    <text evidence="1">The sequence shown here is derived from an EMBL/GenBank/DDBJ whole genome shotgun (WGS) entry which is preliminary data.</text>
</comment>
<dbReference type="Proteomes" id="UP000016649">
    <property type="component" value="Unassembled WGS sequence"/>
</dbReference>
<sequence>MQGVAVCRFCGRTIDNAYVFCPWCGLSRINGETAVFSAGEPVLQENGTAEESLYGFDGQTHAFEAETLSNRIHSISRSLNEMEQDLNRFIELSEKV</sequence>
<protein>
    <recommendedName>
        <fullName evidence="3">Zinc-ribbon domain-containing protein</fullName>
    </recommendedName>
</protein>